<dbReference type="InterPro" id="IPR024610">
    <property type="entry name" value="ING_N_histone-binding"/>
</dbReference>
<sequence>MFFLDDFLELLEPFKNEFKQDIEQIGKLDEEAASFKRQMDEKSNEMFKRCQIKDKQGVKNIQEDPEITAMLREVNVIKNKAKTAHEKKLEIITEISSKVDRYVRRCDEDLDAFKNEIEAEQPGITNQLEQRATDNTPELQRKNSVLGSDYEYDEKQFKHTTTRKKTSSASRARRPSEKDALAAASALESAAPSMLRQTSVPERGRKNSVSAVRLDRSQSVGAPPIKAMRLDPGIPTTSAMSTVEVGVDGVTRPARTKKLTPKGVQYRQAIVSKTSQLDNGFRVPLTESYNSTGSTQIVQLPSTSAMHFVQTVAAQKAGEIPDNANSSATQISPFKTLQIHPGMIQNINKVQD</sequence>
<keyword evidence="1" id="KW-0156">Chromatin regulator</keyword>
<organism evidence="6">
    <name type="scientific">Oikopleura dioica</name>
    <name type="common">Tunicate</name>
    <dbReference type="NCBI Taxonomy" id="34765"/>
    <lineage>
        <taxon>Eukaryota</taxon>
        <taxon>Metazoa</taxon>
        <taxon>Chordata</taxon>
        <taxon>Tunicata</taxon>
        <taxon>Appendicularia</taxon>
        <taxon>Copelata</taxon>
        <taxon>Oikopleuridae</taxon>
        <taxon>Oikopleura</taxon>
    </lineage>
</organism>
<evidence type="ECO:0000313" key="6">
    <source>
        <dbReference type="EMBL" id="CBY34777.1"/>
    </source>
</evidence>
<feature type="compositionally biased region" description="Low complexity" evidence="4">
    <location>
        <begin position="181"/>
        <end position="191"/>
    </location>
</feature>
<dbReference type="Proteomes" id="UP000011014">
    <property type="component" value="Unassembled WGS sequence"/>
</dbReference>
<dbReference type="Gene3D" id="6.10.140.1740">
    <property type="match status" value="1"/>
</dbReference>
<evidence type="ECO:0000259" key="5">
    <source>
        <dbReference type="Pfam" id="PF12998"/>
    </source>
</evidence>
<evidence type="ECO:0000256" key="3">
    <source>
        <dbReference type="ARBA" id="ARBA00023163"/>
    </source>
</evidence>
<evidence type="ECO:0000256" key="4">
    <source>
        <dbReference type="SAM" id="MobiDB-lite"/>
    </source>
</evidence>
<dbReference type="PANTHER" id="PTHR10333">
    <property type="entry name" value="INHIBITOR OF GROWTH PROTEIN"/>
    <property type="match status" value="1"/>
</dbReference>
<feature type="domain" description="Inhibitor of growth protein N-terminal histone-binding" evidence="5">
    <location>
        <begin position="3"/>
        <end position="112"/>
    </location>
</feature>
<reference evidence="6" key="1">
    <citation type="journal article" date="2010" name="Science">
        <title>Plasticity of animal genome architecture unmasked by rapid evolution of a pelagic tunicate.</title>
        <authorList>
            <person name="Denoeud F."/>
            <person name="Henriet S."/>
            <person name="Mungpakdee S."/>
            <person name="Aury J.M."/>
            <person name="Da Silva C."/>
            <person name="Brinkmann H."/>
            <person name="Mikhaleva J."/>
            <person name="Olsen L.C."/>
            <person name="Jubin C."/>
            <person name="Canestro C."/>
            <person name="Bouquet J.M."/>
            <person name="Danks G."/>
            <person name="Poulain J."/>
            <person name="Campsteijn C."/>
            <person name="Adamski M."/>
            <person name="Cross I."/>
            <person name="Yadetie F."/>
            <person name="Muffato M."/>
            <person name="Louis A."/>
            <person name="Butcher S."/>
            <person name="Tsagkogeorga G."/>
            <person name="Konrad A."/>
            <person name="Singh S."/>
            <person name="Jensen M.F."/>
            <person name="Cong E.H."/>
            <person name="Eikeseth-Otteraa H."/>
            <person name="Noel B."/>
            <person name="Anthouard V."/>
            <person name="Porcel B.M."/>
            <person name="Kachouri-Lafond R."/>
            <person name="Nishino A."/>
            <person name="Ugolini M."/>
            <person name="Chourrout P."/>
            <person name="Nishida H."/>
            <person name="Aasland R."/>
            <person name="Huzurbazar S."/>
            <person name="Westhof E."/>
            <person name="Delsuc F."/>
            <person name="Lehrach H."/>
            <person name="Reinhardt R."/>
            <person name="Weissenbach J."/>
            <person name="Roy S.W."/>
            <person name="Artiguenave F."/>
            <person name="Postlethwait J.H."/>
            <person name="Manak J.R."/>
            <person name="Thompson E.M."/>
            <person name="Jaillon O."/>
            <person name="Du Pasquier L."/>
            <person name="Boudinot P."/>
            <person name="Liberles D.A."/>
            <person name="Volff J.N."/>
            <person name="Philippe H."/>
            <person name="Lenhard B."/>
            <person name="Roest Crollius H."/>
            <person name="Wincker P."/>
            <person name="Chourrout D."/>
        </authorList>
    </citation>
    <scope>NUCLEOTIDE SEQUENCE [LARGE SCALE GENOMIC DNA]</scope>
</reference>
<evidence type="ECO:0000256" key="2">
    <source>
        <dbReference type="ARBA" id="ARBA00023015"/>
    </source>
</evidence>
<dbReference type="PANTHER" id="PTHR10333:SF103">
    <property type="entry name" value="INHIBITOR OF GROWTH PROTEIN 3"/>
    <property type="match status" value="1"/>
</dbReference>
<evidence type="ECO:0000256" key="1">
    <source>
        <dbReference type="ARBA" id="ARBA00022853"/>
    </source>
</evidence>
<dbReference type="AlphaFoldDB" id="E4YH03"/>
<gene>
    <name evidence="6" type="ORF">GSOID_T00024814001</name>
</gene>
<accession>E4YH03</accession>
<name>E4YH03_OIKDI</name>
<proteinExistence type="predicted"/>
<feature type="region of interest" description="Disordered" evidence="4">
    <location>
        <begin position="121"/>
        <end position="234"/>
    </location>
</feature>
<dbReference type="InterPro" id="IPR028651">
    <property type="entry name" value="ING_fam"/>
</dbReference>
<dbReference type="Pfam" id="PF12998">
    <property type="entry name" value="ING"/>
    <property type="match status" value="1"/>
</dbReference>
<dbReference type="GO" id="GO:0006325">
    <property type="term" value="P:chromatin organization"/>
    <property type="evidence" value="ECO:0007669"/>
    <property type="project" value="UniProtKB-KW"/>
</dbReference>
<feature type="compositionally biased region" description="Polar residues" evidence="4">
    <location>
        <begin position="123"/>
        <end position="146"/>
    </location>
</feature>
<keyword evidence="3" id="KW-0804">Transcription</keyword>
<protein>
    <recommendedName>
        <fullName evidence="5">Inhibitor of growth protein N-terminal histone-binding domain-containing protein</fullName>
    </recommendedName>
</protein>
<keyword evidence="2" id="KW-0805">Transcription regulation</keyword>
<dbReference type="EMBL" id="FN654543">
    <property type="protein sequence ID" value="CBY34777.1"/>
    <property type="molecule type" value="Genomic_DNA"/>
</dbReference>